<dbReference type="EMBL" id="JAGKQM010000015">
    <property type="protein sequence ID" value="KAH0879049.1"/>
    <property type="molecule type" value="Genomic_DNA"/>
</dbReference>
<sequence>EKHSTEAIKITQSRTALRTRVTKSLKQRCDQRPIKVRFFTDKSKAQEVTKELYKRLEKRGVHVLPKGGGKGPALAYLLNKLKAEGKLPVKILVCGDSGNDKELFTILNVYDVCNSQDSRGIIRVEWRECERQCKDNPREWRRGDVENCEAYVASLKASCHPGGVFVHPYGAEKSLRDTIDELGKNHGDKKDKKFRIWTDQVLATDATPRTWIVKLNKWEQTGN</sequence>
<feature type="non-terminal residue" evidence="4">
    <location>
        <position position="1"/>
    </location>
</feature>
<dbReference type="PANTHER" id="PTHR46521:SF7">
    <property type="entry name" value="SUCROSE-PHOSPHATASE 1-RELATED"/>
    <property type="match status" value="1"/>
</dbReference>
<dbReference type="SUPFAM" id="SSF54427">
    <property type="entry name" value="NTF2-like"/>
    <property type="match status" value="1"/>
</dbReference>
<keyword evidence="1" id="KW-0378">Hydrolase</keyword>
<comment type="caution">
    <text evidence="4">The sequence shown here is derived from an EMBL/GenBank/DDBJ whole genome shotgun (WGS) entry which is preliminary data.</text>
</comment>
<dbReference type="Gene3D" id="3.40.50.1000">
    <property type="entry name" value="HAD superfamily/HAD-like"/>
    <property type="match status" value="1"/>
</dbReference>
<evidence type="ECO:0000313" key="5">
    <source>
        <dbReference type="Proteomes" id="UP000824890"/>
    </source>
</evidence>
<gene>
    <name evidence="4" type="ORF">HID58_066443</name>
</gene>
<proteinExistence type="predicted"/>
<dbReference type="InterPro" id="IPR032710">
    <property type="entry name" value="NTF2-like_dom_sf"/>
</dbReference>
<dbReference type="InterPro" id="IPR006380">
    <property type="entry name" value="SPP-like_dom"/>
</dbReference>
<dbReference type="Pfam" id="PF05116">
    <property type="entry name" value="S6PP"/>
    <property type="match status" value="1"/>
</dbReference>
<evidence type="ECO:0000256" key="1">
    <source>
        <dbReference type="ARBA" id="ARBA00022801"/>
    </source>
</evidence>
<feature type="domain" description="Sucrose-phosphatase C-terminal" evidence="3">
    <location>
        <begin position="139"/>
        <end position="222"/>
    </location>
</feature>
<accession>A0ABQ7ZFP7</accession>
<reference evidence="4 5" key="1">
    <citation type="submission" date="2021-05" db="EMBL/GenBank/DDBJ databases">
        <title>Genome Assembly of Synthetic Allotetraploid Brassica napus Reveals Homoeologous Exchanges between Subgenomes.</title>
        <authorList>
            <person name="Davis J.T."/>
        </authorList>
    </citation>
    <scope>NUCLEOTIDE SEQUENCE [LARGE SCALE GENOMIC DNA]</scope>
    <source>
        <strain evidence="5">cv. Da-Ae</strain>
        <tissue evidence="4">Seedling</tissue>
    </source>
</reference>
<dbReference type="Gene3D" id="3.10.450.50">
    <property type="match status" value="1"/>
</dbReference>
<dbReference type="InterPro" id="IPR023214">
    <property type="entry name" value="HAD_sf"/>
</dbReference>
<dbReference type="SUPFAM" id="SSF56784">
    <property type="entry name" value="HAD-like"/>
    <property type="match status" value="1"/>
</dbReference>
<evidence type="ECO:0000313" key="4">
    <source>
        <dbReference type="EMBL" id="KAH0879049.1"/>
    </source>
</evidence>
<keyword evidence="5" id="KW-1185">Reference proteome</keyword>
<protein>
    <submittedName>
        <fullName evidence="4">Uncharacterized protein</fullName>
    </submittedName>
</protein>
<name>A0ABQ7ZFP7_BRANA</name>
<dbReference type="PANTHER" id="PTHR46521">
    <property type="entry name" value="SUCROSE-PHOSPHATASE 2-RELATED"/>
    <property type="match status" value="1"/>
</dbReference>
<dbReference type="Proteomes" id="UP000824890">
    <property type="component" value="Unassembled WGS sequence"/>
</dbReference>
<dbReference type="InterPro" id="IPR051518">
    <property type="entry name" value="Sucrose_Phosphatase"/>
</dbReference>
<evidence type="ECO:0000259" key="2">
    <source>
        <dbReference type="Pfam" id="PF05116"/>
    </source>
</evidence>
<dbReference type="Pfam" id="PF08472">
    <property type="entry name" value="S6PP_C"/>
    <property type="match status" value="1"/>
</dbReference>
<evidence type="ECO:0000259" key="3">
    <source>
        <dbReference type="Pfam" id="PF08472"/>
    </source>
</evidence>
<feature type="domain" description="Sucrose phosphatase-like" evidence="2">
    <location>
        <begin position="27"/>
        <end position="120"/>
    </location>
</feature>
<organism evidence="4 5">
    <name type="scientific">Brassica napus</name>
    <name type="common">Rape</name>
    <dbReference type="NCBI Taxonomy" id="3708"/>
    <lineage>
        <taxon>Eukaryota</taxon>
        <taxon>Viridiplantae</taxon>
        <taxon>Streptophyta</taxon>
        <taxon>Embryophyta</taxon>
        <taxon>Tracheophyta</taxon>
        <taxon>Spermatophyta</taxon>
        <taxon>Magnoliopsida</taxon>
        <taxon>eudicotyledons</taxon>
        <taxon>Gunneridae</taxon>
        <taxon>Pentapetalae</taxon>
        <taxon>rosids</taxon>
        <taxon>malvids</taxon>
        <taxon>Brassicales</taxon>
        <taxon>Brassicaceae</taxon>
        <taxon>Brassiceae</taxon>
        <taxon>Brassica</taxon>
    </lineage>
</organism>
<dbReference type="InterPro" id="IPR036412">
    <property type="entry name" value="HAD-like_sf"/>
</dbReference>
<dbReference type="InterPro" id="IPR013679">
    <property type="entry name" value="SPP_C"/>
</dbReference>